<name>A0ABQ2TE46_STRBA</name>
<protein>
    <submittedName>
        <fullName evidence="2">Uncharacterized protein</fullName>
    </submittedName>
</protein>
<evidence type="ECO:0000256" key="1">
    <source>
        <dbReference type="SAM" id="MobiDB-lite"/>
    </source>
</evidence>
<dbReference type="Proteomes" id="UP000659767">
    <property type="component" value="Unassembled WGS sequence"/>
</dbReference>
<organism evidence="2 3">
    <name type="scientific">Streptomyces badius</name>
    <dbReference type="NCBI Taxonomy" id="1941"/>
    <lineage>
        <taxon>Bacteria</taxon>
        <taxon>Bacillati</taxon>
        <taxon>Actinomycetota</taxon>
        <taxon>Actinomycetes</taxon>
        <taxon>Kitasatosporales</taxon>
        <taxon>Streptomycetaceae</taxon>
        <taxon>Streptomyces</taxon>
    </lineage>
</organism>
<sequence length="120" mass="13236">MSWRQVRVLIQHLPPESATMTGLRNALSPEEYEEQAKNGKPEKASWSVDQQLLAGISDAVRDLQYITVVANSDGKGRKPTRPEPMRRPGVGAGVPKKREQLTDQHAEFLFNMLNPGGSAA</sequence>
<comment type="caution">
    <text evidence="2">The sequence shown here is derived from an EMBL/GenBank/DDBJ whole genome shotgun (WGS) entry which is preliminary data.</text>
</comment>
<accession>A0ABQ2TE46</accession>
<feature type="region of interest" description="Disordered" evidence="1">
    <location>
        <begin position="71"/>
        <end position="96"/>
    </location>
</feature>
<keyword evidence="3" id="KW-1185">Reference proteome</keyword>
<feature type="compositionally biased region" description="Basic and acidic residues" evidence="1">
    <location>
        <begin position="34"/>
        <end position="43"/>
    </location>
</feature>
<proteinExistence type="predicted"/>
<gene>
    <name evidence="2" type="ORF">GCM10010253_43600</name>
</gene>
<evidence type="ECO:0000313" key="2">
    <source>
        <dbReference type="EMBL" id="GGS63902.1"/>
    </source>
</evidence>
<feature type="region of interest" description="Disordered" evidence="1">
    <location>
        <begin position="27"/>
        <end position="46"/>
    </location>
</feature>
<evidence type="ECO:0000313" key="3">
    <source>
        <dbReference type="Proteomes" id="UP000659767"/>
    </source>
</evidence>
<feature type="compositionally biased region" description="Basic and acidic residues" evidence="1">
    <location>
        <begin position="74"/>
        <end position="86"/>
    </location>
</feature>
<dbReference type="EMBL" id="BMSZ01000012">
    <property type="protein sequence ID" value="GGS63902.1"/>
    <property type="molecule type" value="Genomic_DNA"/>
</dbReference>
<reference evidence="3" key="1">
    <citation type="journal article" date="2019" name="Int. J. Syst. Evol. Microbiol.">
        <title>The Global Catalogue of Microorganisms (GCM) 10K type strain sequencing project: providing services to taxonomists for standard genome sequencing and annotation.</title>
        <authorList>
            <consortium name="The Broad Institute Genomics Platform"/>
            <consortium name="The Broad Institute Genome Sequencing Center for Infectious Disease"/>
            <person name="Wu L."/>
            <person name="Ma J."/>
        </authorList>
    </citation>
    <scope>NUCLEOTIDE SEQUENCE [LARGE SCALE GENOMIC DNA]</scope>
    <source>
        <strain evidence="3">JCM 4350</strain>
    </source>
</reference>